<keyword evidence="5 8" id="KW-0472">Membrane</keyword>
<dbReference type="STRING" id="1764295.A0A5B8MXZ8"/>
<evidence type="ECO:0000256" key="8">
    <source>
        <dbReference type="SAM" id="Phobius"/>
    </source>
</evidence>
<dbReference type="PROSITE" id="PS50125">
    <property type="entry name" value="GUANYLATE_CYCLASE_2"/>
    <property type="match status" value="1"/>
</dbReference>
<evidence type="ECO:0000256" key="2">
    <source>
        <dbReference type="ARBA" id="ARBA00022692"/>
    </source>
</evidence>
<keyword evidence="2 8" id="KW-0812">Transmembrane</keyword>
<keyword evidence="4 8" id="KW-1133">Transmembrane helix</keyword>
<evidence type="ECO:0000256" key="1">
    <source>
        <dbReference type="ARBA" id="ARBA00004370"/>
    </source>
</evidence>
<comment type="subcellular location">
    <subcellularLocation>
        <location evidence="1">Membrane</location>
    </subcellularLocation>
</comment>
<name>A0A5B8MXZ8_9CHLO</name>
<dbReference type="GO" id="GO:0004383">
    <property type="term" value="F:guanylate cyclase activity"/>
    <property type="evidence" value="ECO:0007669"/>
    <property type="project" value="TreeGrafter"/>
</dbReference>
<dbReference type="GO" id="GO:0001653">
    <property type="term" value="F:peptide receptor activity"/>
    <property type="evidence" value="ECO:0007669"/>
    <property type="project" value="TreeGrafter"/>
</dbReference>
<accession>A0A5B8MXZ8</accession>
<feature type="transmembrane region" description="Helical" evidence="8">
    <location>
        <begin position="103"/>
        <end position="127"/>
    </location>
</feature>
<dbReference type="GO" id="GO:0004016">
    <property type="term" value="F:adenylate cyclase activity"/>
    <property type="evidence" value="ECO:0007669"/>
    <property type="project" value="TreeGrafter"/>
</dbReference>
<dbReference type="GO" id="GO:0000166">
    <property type="term" value="F:nucleotide binding"/>
    <property type="evidence" value="ECO:0007669"/>
    <property type="project" value="UniProtKB-KW"/>
</dbReference>
<evidence type="ECO:0000313" key="11">
    <source>
        <dbReference type="Proteomes" id="UP000316726"/>
    </source>
</evidence>
<feature type="transmembrane region" description="Helical" evidence="8">
    <location>
        <begin position="176"/>
        <end position="199"/>
    </location>
</feature>
<evidence type="ECO:0000256" key="3">
    <source>
        <dbReference type="ARBA" id="ARBA00022741"/>
    </source>
</evidence>
<feature type="transmembrane region" description="Helical" evidence="8">
    <location>
        <begin position="206"/>
        <end position="227"/>
    </location>
</feature>
<dbReference type="PANTHER" id="PTHR11920">
    <property type="entry name" value="GUANYLYL CYCLASE"/>
    <property type="match status" value="1"/>
</dbReference>
<dbReference type="Gene3D" id="3.30.70.1230">
    <property type="entry name" value="Nucleotide cyclase"/>
    <property type="match status" value="1"/>
</dbReference>
<dbReference type="GO" id="GO:0007168">
    <property type="term" value="P:receptor guanylyl cyclase signaling pathway"/>
    <property type="evidence" value="ECO:0007669"/>
    <property type="project" value="TreeGrafter"/>
</dbReference>
<evidence type="ECO:0000313" key="10">
    <source>
        <dbReference type="EMBL" id="QDZ25016.1"/>
    </source>
</evidence>
<dbReference type="CDD" id="cd07302">
    <property type="entry name" value="CHD"/>
    <property type="match status" value="1"/>
</dbReference>
<protein>
    <submittedName>
        <fullName evidence="10">Guanylate cyclase</fullName>
    </submittedName>
</protein>
<comment type="similarity">
    <text evidence="7">Belongs to the adenylyl cyclase class-4/guanylyl cyclase family.</text>
</comment>
<evidence type="ECO:0000256" key="7">
    <source>
        <dbReference type="RuleBase" id="RU000405"/>
    </source>
</evidence>
<dbReference type="InterPro" id="IPR018297">
    <property type="entry name" value="A/G_cyclase_CS"/>
</dbReference>
<dbReference type="InterPro" id="IPR029787">
    <property type="entry name" value="Nucleotide_cyclase"/>
</dbReference>
<reference evidence="10 11" key="1">
    <citation type="submission" date="2018-07" db="EMBL/GenBank/DDBJ databases">
        <title>The complete nuclear genome of the prasinophyte Chloropicon primus (CCMP1205).</title>
        <authorList>
            <person name="Pombert J.-F."/>
            <person name="Otis C."/>
            <person name="Turmel M."/>
            <person name="Lemieux C."/>
        </authorList>
    </citation>
    <scope>NUCLEOTIDE SEQUENCE [LARGE SCALE GENOMIC DNA]</scope>
    <source>
        <strain evidence="10 11">CCMP1205</strain>
    </source>
</reference>
<sequence>MVLLDLLDVAFRRCLHKEDFKFEKHDLGGSGSCLNSASPSKYFVLGFKDRNLEDEYLRDLALTNRNKILVGYVVSILTYFSSWTSELYFFILGDKYGFVGAKFNNTVFSLSVCALAVFVLGLVACLLIYRNKSLPSKKVVLHVTIAVYFAFMLFTGGKLSKTIAAAPFGMNQDQPIGWVVRIVFLDAIPLLSVVFMGLTALHTLELVLAFFLIYLVIVPVVVHIGGFDAYGLLSSENIMAYADEHLNGFICDRMSSELCAFSIRWLIVTPLIMVYIVTFTVLIVSVVVEQGSRDSFINKKIIDALTKRSELALLKQKEEQEGLINSIFPPTIAKDLIDKQMATELMNEDSVGLKRVGSLQSVDEDFGRLVARMHEDVTIVFTDIVGFTSMSTNCLPYEVMNFLHLLFTGLDHLVDSDTQLWKIETIGDSMMVVAGLDVHVEKSVDLERSKSPTKSSSGMGSGANSYTLRRVLTCKRSNKYTSATSAVDFGRAALGEAAKHTMPNGKPCAIRVGIHTGDVCSGVVGSRMPRYCLFGDTVNVASRMETTGEAGRVHVSEDTYDLVFGAFADWEERSVSVKGKGEMKTYFLVEQEQ</sequence>
<proteinExistence type="inferred from homology"/>
<dbReference type="SUPFAM" id="SSF55073">
    <property type="entry name" value="Nucleotide cyclase"/>
    <property type="match status" value="1"/>
</dbReference>
<evidence type="ECO:0000256" key="6">
    <source>
        <dbReference type="ARBA" id="ARBA00023239"/>
    </source>
</evidence>
<dbReference type="GO" id="GO:0035556">
    <property type="term" value="P:intracellular signal transduction"/>
    <property type="evidence" value="ECO:0007669"/>
    <property type="project" value="InterPro"/>
</dbReference>
<keyword evidence="3" id="KW-0547">Nucleotide-binding</keyword>
<dbReference type="GO" id="GO:0005886">
    <property type="term" value="C:plasma membrane"/>
    <property type="evidence" value="ECO:0007669"/>
    <property type="project" value="TreeGrafter"/>
</dbReference>
<dbReference type="PANTHER" id="PTHR11920:SF335">
    <property type="entry name" value="GUANYLATE CYCLASE"/>
    <property type="match status" value="1"/>
</dbReference>
<dbReference type="InterPro" id="IPR050401">
    <property type="entry name" value="Cyclic_nucleotide_synthase"/>
</dbReference>
<evidence type="ECO:0000259" key="9">
    <source>
        <dbReference type="PROSITE" id="PS50125"/>
    </source>
</evidence>
<dbReference type="SMART" id="SM00044">
    <property type="entry name" value="CYCc"/>
    <property type="match status" value="1"/>
</dbReference>
<feature type="transmembrane region" description="Helical" evidence="8">
    <location>
        <begin position="139"/>
        <end position="156"/>
    </location>
</feature>
<keyword evidence="11" id="KW-1185">Reference proteome</keyword>
<evidence type="ECO:0000256" key="5">
    <source>
        <dbReference type="ARBA" id="ARBA00023136"/>
    </source>
</evidence>
<keyword evidence="6 7" id="KW-0456">Lyase</keyword>
<feature type="domain" description="Guanylate cyclase" evidence="9">
    <location>
        <begin position="378"/>
        <end position="545"/>
    </location>
</feature>
<dbReference type="OrthoDB" id="548029at2759"/>
<gene>
    <name evidence="10" type="ORF">A3770_15p75340</name>
</gene>
<dbReference type="Pfam" id="PF00211">
    <property type="entry name" value="Guanylate_cyc"/>
    <property type="match status" value="1"/>
</dbReference>
<dbReference type="PROSITE" id="PS00452">
    <property type="entry name" value="GUANYLATE_CYCLASE_1"/>
    <property type="match status" value="1"/>
</dbReference>
<organism evidence="10 11">
    <name type="scientific">Chloropicon primus</name>
    <dbReference type="NCBI Taxonomy" id="1764295"/>
    <lineage>
        <taxon>Eukaryota</taxon>
        <taxon>Viridiplantae</taxon>
        <taxon>Chlorophyta</taxon>
        <taxon>Chloropicophyceae</taxon>
        <taxon>Chloropicales</taxon>
        <taxon>Chloropicaceae</taxon>
        <taxon>Chloropicon</taxon>
    </lineage>
</organism>
<dbReference type="EMBL" id="CP031048">
    <property type="protein sequence ID" value="QDZ25016.1"/>
    <property type="molecule type" value="Genomic_DNA"/>
</dbReference>
<feature type="transmembrane region" description="Helical" evidence="8">
    <location>
        <begin position="263"/>
        <end position="288"/>
    </location>
</feature>
<dbReference type="InterPro" id="IPR001054">
    <property type="entry name" value="A/G_cyclase"/>
</dbReference>
<feature type="transmembrane region" description="Helical" evidence="8">
    <location>
        <begin position="68"/>
        <end position="91"/>
    </location>
</feature>
<dbReference type="Proteomes" id="UP000316726">
    <property type="component" value="Chromosome 15"/>
</dbReference>
<dbReference type="AlphaFoldDB" id="A0A5B8MXZ8"/>
<evidence type="ECO:0000256" key="4">
    <source>
        <dbReference type="ARBA" id="ARBA00022989"/>
    </source>
</evidence>